<proteinExistence type="predicted"/>
<dbReference type="GO" id="GO:0003677">
    <property type="term" value="F:DNA binding"/>
    <property type="evidence" value="ECO:0007669"/>
    <property type="project" value="UniProtKB-UniRule"/>
</dbReference>
<dbReference type="PROSITE" id="PS50071">
    <property type="entry name" value="HOMEOBOX_2"/>
    <property type="match status" value="1"/>
</dbReference>
<dbReference type="AlphaFoldDB" id="G0P067"/>
<sequence>MSGIFYFNQFQLDVLHTRLSTKKPVAKEEAGAIAKLLEVEKNKVYKWFHNKPVLKTPQIYLSGAEFNKDELAKELGMAPKQVDRWFRNQKRKGVPDKRRRKREFEKHNQMISQLKRNQGNLAFNFLDSADNKEGVSGESMANSEDWFSRMGKFLIELIFEEDFSTNYFSDHALPMSSFEDQNVITPNQEFQYQPMDQEHLLEEYETTFKTANTYLPHSVAPNIHSAFTSFQSDPNLNQFWPSEQNSTESFMNLQSSTVYPNCYDAAHYPTTDYNLCLPPPNLDWVESDVTSSIHQPYHSTQSAPTISNEFQNYDFEI</sequence>
<protein>
    <recommendedName>
        <fullName evidence="3">Homeobox domain-containing protein</fullName>
    </recommendedName>
</protein>
<feature type="DNA-binding region" description="Homeobox" evidence="2">
    <location>
        <begin position="70"/>
        <end position="97"/>
    </location>
</feature>
<evidence type="ECO:0000313" key="5">
    <source>
        <dbReference type="Proteomes" id="UP000008068"/>
    </source>
</evidence>
<evidence type="ECO:0000256" key="2">
    <source>
        <dbReference type="PROSITE-ProRule" id="PRU00108"/>
    </source>
</evidence>
<evidence type="ECO:0000259" key="3">
    <source>
        <dbReference type="PROSITE" id="PS50071"/>
    </source>
</evidence>
<dbReference type="GO" id="GO:0005634">
    <property type="term" value="C:nucleus"/>
    <property type="evidence" value="ECO:0007669"/>
    <property type="project" value="UniProtKB-SubCell"/>
</dbReference>
<dbReference type="InterPro" id="IPR009057">
    <property type="entry name" value="Homeodomain-like_sf"/>
</dbReference>
<dbReference type="Gene3D" id="1.10.10.60">
    <property type="entry name" value="Homeodomain-like"/>
    <property type="match status" value="1"/>
</dbReference>
<name>G0P067_CAEBE</name>
<accession>G0P067</accession>
<evidence type="ECO:0000313" key="4">
    <source>
        <dbReference type="EMBL" id="EGT41599.1"/>
    </source>
</evidence>
<evidence type="ECO:0000256" key="1">
    <source>
        <dbReference type="ARBA" id="ARBA00004123"/>
    </source>
</evidence>
<keyword evidence="2" id="KW-0539">Nucleus</keyword>
<gene>
    <name evidence="4" type="ORF">CAEBREN_09485</name>
</gene>
<organism evidence="5">
    <name type="scientific">Caenorhabditis brenneri</name>
    <name type="common">Nematode worm</name>
    <dbReference type="NCBI Taxonomy" id="135651"/>
    <lineage>
        <taxon>Eukaryota</taxon>
        <taxon>Metazoa</taxon>
        <taxon>Ecdysozoa</taxon>
        <taxon>Nematoda</taxon>
        <taxon>Chromadorea</taxon>
        <taxon>Rhabditida</taxon>
        <taxon>Rhabditina</taxon>
        <taxon>Rhabditomorpha</taxon>
        <taxon>Rhabditoidea</taxon>
        <taxon>Rhabditidae</taxon>
        <taxon>Peloderinae</taxon>
        <taxon>Caenorhabditis</taxon>
    </lineage>
</organism>
<keyword evidence="2" id="KW-0371">Homeobox</keyword>
<dbReference type="CDD" id="cd00086">
    <property type="entry name" value="homeodomain"/>
    <property type="match status" value="1"/>
</dbReference>
<dbReference type="InterPro" id="IPR001356">
    <property type="entry name" value="HD"/>
</dbReference>
<dbReference type="InParanoid" id="G0P067"/>
<keyword evidence="5" id="KW-1185">Reference proteome</keyword>
<feature type="domain" description="Homeobox" evidence="3">
    <location>
        <begin position="68"/>
        <end position="96"/>
    </location>
</feature>
<dbReference type="SUPFAM" id="SSF46689">
    <property type="entry name" value="Homeodomain-like"/>
    <property type="match status" value="1"/>
</dbReference>
<dbReference type="HOGENOM" id="CLU_877797_0_0_1"/>
<keyword evidence="2" id="KW-0238">DNA-binding</keyword>
<dbReference type="Proteomes" id="UP000008068">
    <property type="component" value="Unassembled WGS sequence"/>
</dbReference>
<reference evidence="5" key="1">
    <citation type="submission" date="2011-07" db="EMBL/GenBank/DDBJ databases">
        <authorList>
            <consortium name="Caenorhabditis brenneri Sequencing and Analysis Consortium"/>
            <person name="Wilson R.K."/>
        </authorList>
    </citation>
    <scope>NUCLEOTIDE SEQUENCE [LARGE SCALE GENOMIC DNA]</scope>
    <source>
        <strain evidence="5">PB2801</strain>
    </source>
</reference>
<comment type="subcellular location">
    <subcellularLocation>
        <location evidence="1 2">Nucleus</location>
    </subcellularLocation>
</comment>
<dbReference type="EMBL" id="GL379996">
    <property type="protein sequence ID" value="EGT41599.1"/>
    <property type="molecule type" value="Genomic_DNA"/>
</dbReference>